<dbReference type="RefSeq" id="WP_117682367.1">
    <property type="nucleotide sequence ID" value="NZ_CP083689.1"/>
</dbReference>
<comment type="caution">
    <text evidence="1">The sequence shown here is derived from an EMBL/GenBank/DDBJ whole genome shotgun (WGS) entry which is preliminary data.</text>
</comment>
<sequence>MKKMFFIGCLLCLAAVCRAQYIGSDYLNMKFDYVVDESQMQGTVGYGKVFKCFKVGANLNYRNLNREQVQANTVTVGPEFAYWLLKGRKFSFLGVASGTIGYQRAKTKSELVYLERSRAFVYGYEVGVRPELLLSPKVALFAEYRFEMLFNSILRNNNHIGLGCVIYL</sequence>
<protein>
    <recommendedName>
        <fullName evidence="3">Outer membrane protein beta-barrel domain-containing protein</fullName>
    </recommendedName>
</protein>
<evidence type="ECO:0008006" key="3">
    <source>
        <dbReference type="Google" id="ProtNLM"/>
    </source>
</evidence>
<dbReference type="InterPro" id="IPR018899">
    <property type="entry name" value="Conjug_transposon_Tra0"/>
</dbReference>
<dbReference type="Gene3D" id="2.40.160.20">
    <property type="match status" value="1"/>
</dbReference>
<accession>A0A4R4GLH1</accession>
<reference evidence="1 2" key="1">
    <citation type="journal article" date="2019" name="Nat. Med.">
        <title>A library of human gut bacterial isolates paired with longitudinal multiomics data enables mechanistic microbiome research.</title>
        <authorList>
            <person name="Poyet M."/>
            <person name="Groussin M."/>
            <person name="Gibbons S.M."/>
            <person name="Avila-Pacheco J."/>
            <person name="Jiang X."/>
            <person name="Kearney S.M."/>
            <person name="Perrotta A.R."/>
            <person name="Berdy B."/>
            <person name="Zhao S."/>
            <person name="Lieberman T.D."/>
            <person name="Swanson P.K."/>
            <person name="Smith M."/>
            <person name="Roesemann S."/>
            <person name="Alexander J.E."/>
            <person name="Rich S.A."/>
            <person name="Livny J."/>
            <person name="Vlamakis H."/>
            <person name="Clish C."/>
            <person name="Bullock K."/>
            <person name="Deik A."/>
            <person name="Scott J."/>
            <person name="Pierce K.A."/>
            <person name="Xavier R.J."/>
            <person name="Alm E.J."/>
        </authorList>
    </citation>
    <scope>NUCLEOTIDE SEQUENCE [LARGE SCALE GENOMIC DNA]</scope>
    <source>
        <strain evidence="1 2">BIOML-A25</strain>
    </source>
</reference>
<dbReference type="EMBL" id="VVZV01000006">
    <property type="protein sequence ID" value="KAA5321829.1"/>
    <property type="molecule type" value="Genomic_DNA"/>
</dbReference>
<evidence type="ECO:0000313" key="1">
    <source>
        <dbReference type="EMBL" id="KAA5321829.1"/>
    </source>
</evidence>
<evidence type="ECO:0000313" key="2">
    <source>
        <dbReference type="Proteomes" id="UP000481700"/>
    </source>
</evidence>
<organism evidence="1 2">
    <name type="scientific">Phocaeicola dorei</name>
    <dbReference type="NCBI Taxonomy" id="357276"/>
    <lineage>
        <taxon>Bacteria</taxon>
        <taxon>Pseudomonadati</taxon>
        <taxon>Bacteroidota</taxon>
        <taxon>Bacteroidia</taxon>
        <taxon>Bacteroidales</taxon>
        <taxon>Bacteroidaceae</taxon>
        <taxon>Phocaeicola</taxon>
    </lineage>
</organism>
<dbReference type="AlphaFoldDB" id="A0A4R4GLH1"/>
<dbReference type="Pfam" id="PF10626">
    <property type="entry name" value="TraO"/>
    <property type="match status" value="1"/>
</dbReference>
<name>A0A4R4GLH1_9BACT</name>
<gene>
    <name evidence="1" type="ORF">F2Z07_06965</name>
</gene>
<dbReference type="Proteomes" id="UP000481700">
    <property type="component" value="Unassembled WGS sequence"/>
</dbReference>
<proteinExistence type="predicted"/>